<name>A0A653TGZ2_BACMY</name>
<evidence type="ECO:0000313" key="2">
    <source>
        <dbReference type="Proteomes" id="UP000437562"/>
    </source>
</evidence>
<dbReference type="EMBL" id="CABWMC010000004">
    <property type="protein sequence ID" value="VXB76435.1"/>
    <property type="molecule type" value="Genomic_DNA"/>
</dbReference>
<gene>
    <name evidence="1" type="ORF">BACI71_120324</name>
</gene>
<evidence type="ECO:0000313" key="1">
    <source>
        <dbReference type="EMBL" id="VXB76435.1"/>
    </source>
</evidence>
<dbReference type="AlphaFoldDB" id="A0A653TGZ2"/>
<protein>
    <submittedName>
        <fullName evidence="1">Uncharacterized protein</fullName>
    </submittedName>
</protein>
<organism evidence="1 2">
    <name type="scientific">Bacillus mycoides</name>
    <dbReference type="NCBI Taxonomy" id="1405"/>
    <lineage>
        <taxon>Bacteria</taxon>
        <taxon>Bacillati</taxon>
        <taxon>Bacillota</taxon>
        <taxon>Bacilli</taxon>
        <taxon>Bacillales</taxon>
        <taxon>Bacillaceae</taxon>
        <taxon>Bacillus</taxon>
        <taxon>Bacillus cereus group</taxon>
    </lineage>
</organism>
<sequence>MYAIRIISPIIIVCVKKERWGITLLYGYQKMRRNPHLLYALLYVSKSGVKNEVPTKKPIAKVNKKSKLVNPYEKSINKTTGRDIKFIFVCVLPDGIMHFLAYVRPVIL</sequence>
<proteinExistence type="predicted"/>
<accession>A0A653TGZ2</accession>
<reference evidence="1 2" key="1">
    <citation type="submission" date="2019-10" db="EMBL/GenBank/DDBJ databases">
        <authorList>
            <person name="Karimi E."/>
        </authorList>
    </citation>
    <scope>NUCLEOTIDE SEQUENCE [LARGE SCALE GENOMIC DNA]</scope>
    <source>
        <strain evidence="1">Bacillus sp. 71</strain>
    </source>
</reference>
<dbReference type="Proteomes" id="UP000437562">
    <property type="component" value="Unassembled WGS sequence"/>
</dbReference>